<comment type="similarity">
    <text evidence="4 10">Belongs to the glycosyl hydrolase 27 family.</text>
</comment>
<comment type="catalytic activity">
    <reaction evidence="1 10">
        <text>Hydrolysis of terminal, non-reducing alpha-D-galactose residues in alpha-D-galactosides, including galactose oligosaccharides, galactomannans and galactolipids.</text>
        <dbReference type="EC" id="3.2.1.22"/>
    </reaction>
</comment>
<dbReference type="PRINTS" id="PR00740">
    <property type="entry name" value="GLHYDRLASE27"/>
</dbReference>
<keyword evidence="14" id="KW-1185">Reference proteome</keyword>
<keyword evidence="6" id="KW-0732">Signal</keyword>
<evidence type="ECO:0000256" key="6">
    <source>
        <dbReference type="ARBA" id="ARBA00022729"/>
    </source>
</evidence>
<comment type="function">
    <text evidence="2">Hydrolyzes a variety of simple alpha-D-galactoside as well as more complex molecules such as oligosaccharides and polysaccharides.</text>
</comment>
<dbReference type="GO" id="GO:0004557">
    <property type="term" value="F:alpha-galactosidase activity"/>
    <property type="evidence" value="ECO:0007669"/>
    <property type="project" value="UniProtKB-EC"/>
</dbReference>
<dbReference type="InterPro" id="IPR013780">
    <property type="entry name" value="Glyco_hydro_b"/>
</dbReference>
<evidence type="ECO:0000256" key="9">
    <source>
        <dbReference type="ARBA" id="ARBA00023295"/>
    </source>
</evidence>
<keyword evidence="10" id="KW-1015">Disulfide bond</keyword>
<feature type="domain" description="Alpha galactosidase C-terminal" evidence="12">
    <location>
        <begin position="363"/>
        <end position="434"/>
    </location>
</feature>
<proteinExistence type="inferred from homology"/>
<dbReference type="AlphaFoldDB" id="E9EG81"/>
<dbReference type="Pfam" id="PF16499">
    <property type="entry name" value="Melibiase_2"/>
    <property type="match status" value="2"/>
</dbReference>
<feature type="compositionally biased region" description="Polar residues" evidence="11">
    <location>
        <begin position="501"/>
        <end position="518"/>
    </location>
</feature>
<evidence type="ECO:0000256" key="1">
    <source>
        <dbReference type="ARBA" id="ARBA00001255"/>
    </source>
</evidence>
<keyword evidence="8" id="KW-0325">Glycoprotein</keyword>
<dbReference type="PANTHER" id="PTHR11452:SF61">
    <property type="entry name" value="ALPHA-GALACTOSIDASE B-RELATED"/>
    <property type="match status" value="1"/>
</dbReference>
<dbReference type="InterPro" id="IPR000111">
    <property type="entry name" value="Glyco_hydro_27/36_CS"/>
</dbReference>
<dbReference type="InterPro" id="IPR002241">
    <property type="entry name" value="Glyco_hydro_27"/>
</dbReference>
<gene>
    <name evidence="13" type="ORF">MAC_08879</name>
</gene>
<reference evidence="13 14" key="1">
    <citation type="journal article" date="2011" name="PLoS Genet.">
        <title>Genome sequencing and comparative transcriptomics of the model entomopathogenic fungi Metarhizium anisopliae and M. acridum.</title>
        <authorList>
            <person name="Gao Q."/>
            <person name="Jin K."/>
            <person name="Ying S.H."/>
            <person name="Zhang Y."/>
            <person name="Xiao G."/>
            <person name="Shang Y."/>
            <person name="Duan Z."/>
            <person name="Hu X."/>
            <person name="Xie X.Q."/>
            <person name="Zhou G."/>
            <person name="Peng G."/>
            <person name="Luo Z."/>
            <person name="Huang W."/>
            <person name="Wang B."/>
            <person name="Fang W."/>
            <person name="Wang S."/>
            <person name="Zhong Y."/>
            <person name="Ma L.J."/>
            <person name="St Leger R.J."/>
            <person name="Zhao G.P."/>
            <person name="Pei Y."/>
            <person name="Feng M.G."/>
            <person name="Xia Y."/>
            <person name="Wang C."/>
        </authorList>
    </citation>
    <scope>NUCLEOTIDE SEQUENCE [LARGE SCALE GENOMIC DNA]</scope>
    <source>
        <strain evidence="13 14">CQMa 102</strain>
    </source>
</reference>
<dbReference type="STRING" id="655827.E9EG81"/>
<dbReference type="eggNOG" id="KOG2366">
    <property type="taxonomic scope" value="Eukaryota"/>
</dbReference>
<dbReference type="GO" id="GO:0005576">
    <property type="term" value="C:extracellular region"/>
    <property type="evidence" value="ECO:0007669"/>
    <property type="project" value="UniProtKB-SubCell"/>
</dbReference>
<evidence type="ECO:0000313" key="14">
    <source>
        <dbReference type="Proteomes" id="UP000002499"/>
    </source>
</evidence>
<dbReference type="Gene3D" id="3.20.20.70">
    <property type="entry name" value="Aldolase class I"/>
    <property type="match status" value="1"/>
</dbReference>
<dbReference type="HOGENOM" id="CLU_013093_2_2_1"/>
<evidence type="ECO:0000256" key="4">
    <source>
        <dbReference type="ARBA" id="ARBA00009743"/>
    </source>
</evidence>
<dbReference type="Gene3D" id="2.60.40.1180">
    <property type="entry name" value="Golgi alpha-mannosidase II"/>
    <property type="match status" value="1"/>
</dbReference>
<dbReference type="InParanoid" id="E9EG81"/>
<evidence type="ECO:0000256" key="3">
    <source>
        <dbReference type="ARBA" id="ARBA00004613"/>
    </source>
</evidence>
<dbReference type="InterPro" id="IPR041233">
    <property type="entry name" value="Melibiase_C"/>
</dbReference>
<sequence>MEQHAMKLKSWPKKLSWLGYVAGTLVRNVPHDPSGKLPTLGWNSWNAYHCDINEQHFLDAAQALVDTGLRDAGYKYVNIDDCWSEKTGRVDGHIAVNKTRFPAGIDGLAKKIHDMKLKFGIYSTAGTLTCAGYPASLGYEDVDAADFAKWGVDYLKYDNCYIPPEWQDEYIFCEEDGAKIGPNGTCSRSRNPSLAPDGYDWSKSKSARRFNRMRDALAKQDREMLYNLCIWGTADVFSWGRNTAISWRMSGDISPNWRSVMHILNMNSFKMNAVGFYAHNDADMLEVGNGDLSPAETRSHFAFWAAMKSPLLVGTDLRKLSRDNVDLLKNRHLLAFNQDSRHGKPAAPYKWGVNPDWTYNSTNPAEYWAGQSTDGHLVLMLNTLGSTARKTAAWGEIPGLGGGKYIVTDVWSGKDLGCLDGYSVDVASHDTAAILVAASPFTQTSAASFKHWWSPPTLALFPGLARPDLGQRQRGDSVSVDPALTATASLENALGLVTSTSSVEPLPSLDTSPGPDSSENLEDTPSLVTTSGTRHSRGLSAGV</sequence>
<protein>
    <recommendedName>
        <fullName evidence="10">Alpha-galactosidase</fullName>
        <ecNumber evidence="10">3.2.1.22</ecNumber>
    </recommendedName>
    <alternativeName>
        <fullName evidence="10">Melibiase</fullName>
    </alternativeName>
</protein>
<evidence type="ECO:0000256" key="10">
    <source>
        <dbReference type="RuleBase" id="RU361168"/>
    </source>
</evidence>
<dbReference type="CDD" id="cd14792">
    <property type="entry name" value="GH27"/>
    <property type="match status" value="1"/>
</dbReference>
<dbReference type="OrthoDB" id="5795902at2759"/>
<accession>E9EG81</accession>
<keyword evidence="7 10" id="KW-0378">Hydrolase</keyword>
<dbReference type="PROSITE" id="PS00512">
    <property type="entry name" value="ALPHA_GALACTOSIDASE"/>
    <property type="match status" value="1"/>
</dbReference>
<dbReference type="GO" id="GO:0005975">
    <property type="term" value="P:carbohydrate metabolic process"/>
    <property type="evidence" value="ECO:0007669"/>
    <property type="project" value="InterPro"/>
</dbReference>
<evidence type="ECO:0000256" key="7">
    <source>
        <dbReference type="ARBA" id="ARBA00022801"/>
    </source>
</evidence>
<evidence type="ECO:0000259" key="12">
    <source>
        <dbReference type="Pfam" id="PF17801"/>
    </source>
</evidence>
<evidence type="ECO:0000256" key="8">
    <source>
        <dbReference type="ARBA" id="ARBA00023180"/>
    </source>
</evidence>
<evidence type="ECO:0000256" key="11">
    <source>
        <dbReference type="SAM" id="MobiDB-lite"/>
    </source>
</evidence>
<dbReference type="Pfam" id="PF17801">
    <property type="entry name" value="Melibiase_C"/>
    <property type="match status" value="1"/>
</dbReference>
<dbReference type="EC" id="3.2.1.22" evidence="10"/>
<feature type="region of interest" description="Disordered" evidence="11">
    <location>
        <begin position="501"/>
        <end position="543"/>
    </location>
</feature>
<comment type="subcellular location">
    <subcellularLocation>
        <location evidence="3">Secreted</location>
    </subcellularLocation>
</comment>
<dbReference type="KEGG" id="maw:19253190"/>
<dbReference type="SUPFAM" id="SSF51011">
    <property type="entry name" value="Glycosyl hydrolase domain"/>
    <property type="match status" value="1"/>
</dbReference>
<evidence type="ECO:0000256" key="2">
    <source>
        <dbReference type="ARBA" id="ARBA00003969"/>
    </source>
</evidence>
<dbReference type="GeneID" id="19253190"/>
<dbReference type="InterPro" id="IPR013785">
    <property type="entry name" value="Aldolase_TIM"/>
</dbReference>
<organism evidence="14">
    <name type="scientific">Metarhizium acridum (strain CQMa 102)</name>
    <dbReference type="NCBI Taxonomy" id="655827"/>
    <lineage>
        <taxon>Eukaryota</taxon>
        <taxon>Fungi</taxon>
        <taxon>Dikarya</taxon>
        <taxon>Ascomycota</taxon>
        <taxon>Pezizomycotina</taxon>
        <taxon>Sordariomycetes</taxon>
        <taxon>Hypocreomycetidae</taxon>
        <taxon>Hypocreales</taxon>
        <taxon>Clavicipitaceae</taxon>
        <taxon>Metarhizium</taxon>
    </lineage>
</organism>
<evidence type="ECO:0000313" key="13">
    <source>
        <dbReference type="EMBL" id="EFY85072.1"/>
    </source>
</evidence>
<dbReference type="SUPFAM" id="SSF51445">
    <property type="entry name" value="(Trans)glycosidases"/>
    <property type="match status" value="1"/>
</dbReference>
<name>E9EG81_METAQ</name>
<dbReference type="PANTHER" id="PTHR11452">
    <property type="entry name" value="ALPHA-GALACTOSIDASE/ALPHA-N-ACETYLGALACTOSAMINIDASE"/>
    <property type="match status" value="1"/>
</dbReference>
<dbReference type="OMA" id="MTPTMGW"/>
<dbReference type="EMBL" id="GL698591">
    <property type="protein sequence ID" value="EFY85072.1"/>
    <property type="molecule type" value="Genomic_DNA"/>
</dbReference>
<keyword evidence="5" id="KW-0964">Secreted</keyword>
<dbReference type="Proteomes" id="UP000002499">
    <property type="component" value="Unassembled WGS sequence"/>
</dbReference>
<evidence type="ECO:0000256" key="5">
    <source>
        <dbReference type="ARBA" id="ARBA00022525"/>
    </source>
</evidence>
<keyword evidence="9 10" id="KW-0326">Glycosidase</keyword>
<dbReference type="InterPro" id="IPR017853">
    <property type="entry name" value="GH"/>
</dbReference>